<dbReference type="RefSeq" id="WP_387702823.1">
    <property type="nucleotide sequence ID" value="NZ_JBIAMX010000021.1"/>
</dbReference>
<dbReference type="InterPro" id="IPR038330">
    <property type="entry name" value="TspO/MBR-related_sf"/>
</dbReference>
<feature type="transmembrane region" description="Helical" evidence="6">
    <location>
        <begin position="57"/>
        <end position="78"/>
    </location>
</feature>
<evidence type="ECO:0000256" key="2">
    <source>
        <dbReference type="ARBA" id="ARBA00007524"/>
    </source>
</evidence>
<feature type="transmembrane region" description="Helical" evidence="6">
    <location>
        <begin position="144"/>
        <end position="163"/>
    </location>
</feature>
<accession>A0ABW6PVL4</accession>
<evidence type="ECO:0000256" key="3">
    <source>
        <dbReference type="ARBA" id="ARBA00022692"/>
    </source>
</evidence>
<evidence type="ECO:0000256" key="4">
    <source>
        <dbReference type="ARBA" id="ARBA00022989"/>
    </source>
</evidence>
<evidence type="ECO:0000256" key="5">
    <source>
        <dbReference type="ARBA" id="ARBA00023136"/>
    </source>
</evidence>
<comment type="similarity">
    <text evidence="2">Belongs to the TspO/BZRP family.</text>
</comment>
<dbReference type="InterPro" id="IPR004307">
    <property type="entry name" value="TspO_MBR"/>
</dbReference>
<dbReference type="PANTHER" id="PTHR10057">
    <property type="entry name" value="PERIPHERAL-TYPE BENZODIAZEPINE RECEPTOR"/>
    <property type="match status" value="1"/>
</dbReference>
<sequence>MTLIPAAKTAHRGPSRPTLIRTALGVSAAAIVGSAATDPGSAWYRSLSKPGFQPPPAAFPLAWTLLYADLAVVSALALDNAPDERHATRTRRALAVDLVLNAGWSLVFFRAHRLGAATLIAAALTASSADLTRRAAAADRRGLALAPYPAWCAFATVLSAALWRRNRR</sequence>
<organism evidence="7 8">
    <name type="scientific">Nocardia thailandica</name>
    <dbReference type="NCBI Taxonomy" id="257275"/>
    <lineage>
        <taxon>Bacteria</taxon>
        <taxon>Bacillati</taxon>
        <taxon>Actinomycetota</taxon>
        <taxon>Actinomycetes</taxon>
        <taxon>Mycobacteriales</taxon>
        <taxon>Nocardiaceae</taxon>
        <taxon>Nocardia</taxon>
    </lineage>
</organism>
<name>A0ABW6PVL4_9NOCA</name>
<dbReference type="CDD" id="cd15904">
    <property type="entry name" value="TSPO_MBR"/>
    <property type="match status" value="1"/>
</dbReference>
<comment type="caution">
    <text evidence="7">The sequence shown here is derived from an EMBL/GenBank/DDBJ whole genome shotgun (WGS) entry which is preliminary data.</text>
</comment>
<dbReference type="PIRSF" id="PIRSF005859">
    <property type="entry name" value="PBR"/>
    <property type="match status" value="1"/>
</dbReference>
<dbReference type="EMBL" id="JBIAMX010000021">
    <property type="protein sequence ID" value="MFF0546481.1"/>
    <property type="molecule type" value="Genomic_DNA"/>
</dbReference>
<keyword evidence="8" id="KW-1185">Reference proteome</keyword>
<comment type="subcellular location">
    <subcellularLocation>
        <location evidence="1">Membrane</location>
        <topology evidence="1">Multi-pass membrane protein</topology>
    </subcellularLocation>
</comment>
<dbReference type="Gene3D" id="1.20.1260.100">
    <property type="entry name" value="TspO/MBR protein"/>
    <property type="match status" value="1"/>
</dbReference>
<feature type="transmembrane region" description="Helical" evidence="6">
    <location>
        <begin position="18"/>
        <end position="37"/>
    </location>
</feature>
<protein>
    <submittedName>
        <fullName evidence="7">TspO/MBR family protein</fullName>
    </submittedName>
</protein>
<evidence type="ECO:0000256" key="6">
    <source>
        <dbReference type="SAM" id="Phobius"/>
    </source>
</evidence>
<dbReference type="PANTHER" id="PTHR10057:SF0">
    <property type="entry name" value="TRANSLOCATOR PROTEIN"/>
    <property type="match status" value="1"/>
</dbReference>
<evidence type="ECO:0000313" key="7">
    <source>
        <dbReference type="EMBL" id="MFF0546481.1"/>
    </source>
</evidence>
<evidence type="ECO:0000256" key="1">
    <source>
        <dbReference type="ARBA" id="ARBA00004141"/>
    </source>
</evidence>
<proteinExistence type="inferred from homology"/>
<dbReference type="Pfam" id="PF03073">
    <property type="entry name" value="TspO_MBR"/>
    <property type="match status" value="1"/>
</dbReference>
<keyword evidence="3 6" id="KW-0812">Transmembrane</keyword>
<dbReference type="Proteomes" id="UP001601444">
    <property type="component" value="Unassembled WGS sequence"/>
</dbReference>
<keyword evidence="5 6" id="KW-0472">Membrane</keyword>
<keyword evidence="4 6" id="KW-1133">Transmembrane helix</keyword>
<reference evidence="7 8" key="1">
    <citation type="submission" date="2024-10" db="EMBL/GenBank/DDBJ databases">
        <title>The Natural Products Discovery Center: Release of the First 8490 Sequenced Strains for Exploring Actinobacteria Biosynthetic Diversity.</title>
        <authorList>
            <person name="Kalkreuter E."/>
            <person name="Kautsar S.A."/>
            <person name="Yang D."/>
            <person name="Bader C.D."/>
            <person name="Teijaro C.N."/>
            <person name="Fluegel L."/>
            <person name="Davis C.M."/>
            <person name="Simpson J.R."/>
            <person name="Lauterbach L."/>
            <person name="Steele A.D."/>
            <person name="Gui C."/>
            <person name="Meng S."/>
            <person name="Li G."/>
            <person name="Viehrig K."/>
            <person name="Ye F."/>
            <person name="Su P."/>
            <person name="Kiefer A.F."/>
            <person name="Nichols A."/>
            <person name="Cepeda A.J."/>
            <person name="Yan W."/>
            <person name="Fan B."/>
            <person name="Jiang Y."/>
            <person name="Adhikari A."/>
            <person name="Zheng C.-J."/>
            <person name="Schuster L."/>
            <person name="Cowan T.M."/>
            <person name="Smanski M.J."/>
            <person name="Chevrette M.G."/>
            <person name="De Carvalho L.P.S."/>
            <person name="Shen B."/>
        </authorList>
    </citation>
    <scope>NUCLEOTIDE SEQUENCE [LARGE SCALE GENOMIC DNA]</scope>
    <source>
        <strain evidence="7 8">NPDC004045</strain>
    </source>
</reference>
<gene>
    <name evidence="7" type="ORF">ACFYTF_26960</name>
</gene>
<feature type="transmembrane region" description="Helical" evidence="6">
    <location>
        <begin position="98"/>
        <end position="124"/>
    </location>
</feature>
<evidence type="ECO:0000313" key="8">
    <source>
        <dbReference type="Proteomes" id="UP001601444"/>
    </source>
</evidence>